<reference evidence="1 2" key="1">
    <citation type="submission" date="2017-12" db="EMBL/GenBank/DDBJ databases">
        <title>Anaerobic carbon monoxide metabolism by Pleomorphomonas carboxyditropha sp. nov., a new mesophilic hydrogenogenic carboxidotroph.</title>
        <authorList>
            <person name="Esquivel-Elizondo S."/>
            <person name="Krajmalnik-Brown R."/>
        </authorList>
    </citation>
    <scope>NUCLEOTIDE SEQUENCE [LARGE SCALE GENOMIC DNA]</scope>
    <source>
        <strain evidence="1 2">R5-392</strain>
    </source>
</reference>
<evidence type="ECO:0000313" key="2">
    <source>
        <dbReference type="Proteomes" id="UP000233491"/>
    </source>
</evidence>
<organism evidence="1 2">
    <name type="scientific">Pleomorphomonas diazotrophica</name>
    <dbReference type="NCBI Taxonomy" id="1166257"/>
    <lineage>
        <taxon>Bacteria</taxon>
        <taxon>Pseudomonadati</taxon>
        <taxon>Pseudomonadota</taxon>
        <taxon>Alphaproteobacteria</taxon>
        <taxon>Hyphomicrobiales</taxon>
        <taxon>Pleomorphomonadaceae</taxon>
        <taxon>Pleomorphomonas</taxon>
    </lineage>
</organism>
<dbReference type="SUPFAM" id="SSF53597">
    <property type="entry name" value="Dihydrofolate reductase-like"/>
    <property type="match status" value="1"/>
</dbReference>
<sequence length="132" mass="14915">MADVRAICAIGQRGQIGLNGELPWEGNPGREFVADVERFYEVTRGHVMLAGPHTISTLPGFMQFDRTLCPVRSSDRPEEVLARFADRVVYVAGGPAVWEAYAGFIRHWDINRLPYDGPADRWFKPEWLVAAR</sequence>
<keyword evidence="1" id="KW-0808">Transferase</keyword>
<proteinExistence type="predicted"/>
<dbReference type="EMBL" id="PJNW01000016">
    <property type="protein sequence ID" value="PKR87735.1"/>
    <property type="molecule type" value="Genomic_DNA"/>
</dbReference>
<gene>
    <name evidence="1" type="ORF">CXZ10_18590</name>
</gene>
<dbReference type="RefSeq" id="WP_101290858.1">
    <property type="nucleotide sequence ID" value="NZ_FOUQ01000006.1"/>
</dbReference>
<protein>
    <submittedName>
        <fullName evidence="1">Diacylglycerol kinase</fullName>
    </submittedName>
</protein>
<name>A0A1I4TWQ2_9HYPH</name>
<evidence type="ECO:0000313" key="1">
    <source>
        <dbReference type="EMBL" id="PKR87735.1"/>
    </source>
</evidence>
<dbReference type="InterPro" id="IPR024072">
    <property type="entry name" value="DHFR-like_dom_sf"/>
</dbReference>
<comment type="caution">
    <text evidence="1">The sequence shown here is derived from an EMBL/GenBank/DDBJ whole genome shotgun (WGS) entry which is preliminary data.</text>
</comment>
<dbReference type="OrthoDB" id="7932254at2"/>
<accession>A0A1I4TWQ2</accession>
<keyword evidence="1" id="KW-0418">Kinase</keyword>
<dbReference type="GO" id="GO:0016301">
    <property type="term" value="F:kinase activity"/>
    <property type="evidence" value="ECO:0007669"/>
    <property type="project" value="UniProtKB-KW"/>
</dbReference>
<dbReference type="Proteomes" id="UP000233491">
    <property type="component" value="Unassembled WGS sequence"/>
</dbReference>
<dbReference type="AlphaFoldDB" id="A0A1I4TWQ2"/>
<dbReference type="Gene3D" id="3.40.430.10">
    <property type="entry name" value="Dihydrofolate Reductase, subunit A"/>
    <property type="match status" value="1"/>
</dbReference>
<keyword evidence="2" id="KW-1185">Reference proteome</keyword>